<dbReference type="Proteomes" id="UP000606172">
    <property type="component" value="Unassembled WGS sequence"/>
</dbReference>
<feature type="signal peptide" evidence="3">
    <location>
        <begin position="1"/>
        <end position="36"/>
    </location>
</feature>
<keyword evidence="1 3" id="KW-0732">Signal</keyword>
<dbReference type="EMBL" id="BOOW01000018">
    <property type="protein sequence ID" value="GII92520.1"/>
    <property type="molecule type" value="Genomic_DNA"/>
</dbReference>
<evidence type="ECO:0000256" key="3">
    <source>
        <dbReference type="SAM" id="SignalP"/>
    </source>
</evidence>
<name>A0A919V521_9ACTN</name>
<organism evidence="4 5">
    <name type="scientific">Sinosporangium siamense</name>
    <dbReference type="NCBI Taxonomy" id="1367973"/>
    <lineage>
        <taxon>Bacteria</taxon>
        <taxon>Bacillati</taxon>
        <taxon>Actinomycetota</taxon>
        <taxon>Actinomycetes</taxon>
        <taxon>Streptosporangiales</taxon>
        <taxon>Streptosporangiaceae</taxon>
        <taxon>Sinosporangium</taxon>
    </lineage>
</organism>
<dbReference type="SUPFAM" id="SSF50494">
    <property type="entry name" value="Trypsin-like serine proteases"/>
    <property type="match status" value="1"/>
</dbReference>
<evidence type="ECO:0000256" key="2">
    <source>
        <dbReference type="SAM" id="MobiDB-lite"/>
    </source>
</evidence>
<evidence type="ECO:0000313" key="4">
    <source>
        <dbReference type="EMBL" id="GII92520.1"/>
    </source>
</evidence>
<dbReference type="PANTHER" id="PTHR15462">
    <property type="entry name" value="SERINE PROTEASE"/>
    <property type="match status" value="1"/>
</dbReference>
<comment type="caution">
    <text evidence="4">The sequence shown here is derived from an EMBL/GenBank/DDBJ whole genome shotgun (WGS) entry which is preliminary data.</text>
</comment>
<evidence type="ECO:0000313" key="5">
    <source>
        <dbReference type="Proteomes" id="UP000606172"/>
    </source>
</evidence>
<gene>
    <name evidence="4" type="ORF">Ssi02_27510</name>
</gene>
<evidence type="ECO:0000256" key="1">
    <source>
        <dbReference type="ARBA" id="ARBA00022729"/>
    </source>
</evidence>
<protein>
    <submittedName>
        <fullName evidence="4">Peptidase</fullName>
    </submittedName>
</protein>
<dbReference type="AlphaFoldDB" id="A0A919V521"/>
<dbReference type="InterPro" id="IPR009003">
    <property type="entry name" value="Peptidase_S1_PA"/>
</dbReference>
<proteinExistence type="predicted"/>
<reference evidence="4" key="1">
    <citation type="submission" date="2021-01" db="EMBL/GenBank/DDBJ databases">
        <title>Whole genome shotgun sequence of Sinosporangium siamense NBRC 109515.</title>
        <authorList>
            <person name="Komaki H."/>
            <person name="Tamura T."/>
        </authorList>
    </citation>
    <scope>NUCLEOTIDE SEQUENCE</scope>
    <source>
        <strain evidence="4">NBRC 109515</strain>
    </source>
</reference>
<feature type="region of interest" description="Disordered" evidence="2">
    <location>
        <begin position="92"/>
        <end position="139"/>
    </location>
</feature>
<feature type="chain" id="PRO_5037985308" evidence="3">
    <location>
        <begin position="37"/>
        <end position="394"/>
    </location>
</feature>
<feature type="compositionally biased region" description="Low complexity" evidence="2">
    <location>
        <begin position="106"/>
        <end position="126"/>
    </location>
</feature>
<dbReference type="InterPro" id="IPR050966">
    <property type="entry name" value="Glutamyl_endopeptidase"/>
</dbReference>
<sequence length="394" mass="41788">MKGMALVFPPVRRFLAALCGLMGASVLAVSAFPANAMGTLPTEGKTALAAHSTVAPPFDTTETKLFTVALAKTAAEREKVAQYWQPERIKRAESYTPAGPGAKVGPTSSPTASTPAPTKPATPSLAEAGTSVGAGMPAKGSAPITPKTVGKVFFKFNNKEYWCSATSVEAKNRSLVATAGHCAYDVRRYEAAQYWIFIPSPESGIEGGIYVGHTLTMHEDFPGKGDYDHDYAFVTVHKGFTWSEQKDAKGAVTYKRTEVGRLQDKVGGLKVLTSRGAGNQTQTFGYPSGPQPDGSRPFNGRTVHVCSGRTTVTKSPTYLLNNGLMIGNCMFSAGASGGPWVVDYNPATGSGFLNGINSLSWNLKVDGRFDAISSSYFGAYTLAAYRHAEKIALP</sequence>
<dbReference type="InterPro" id="IPR043504">
    <property type="entry name" value="Peptidase_S1_PA_chymotrypsin"/>
</dbReference>
<accession>A0A919V521</accession>
<keyword evidence="5" id="KW-1185">Reference proteome</keyword>
<dbReference type="Gene3D" id="2.40.10.10">
    <property type="entry name" value="Trypsin-like serine proteases"/>
    <property type="match status" value="2"/>
</dbReference>